<comment type="caution">
    <text evidence="2">The sequence shown here is derived from an EMBL/GenBank/DDBJ whole genome shotgun (WGS) entry which is preliminary data.</text>
</comment>
<evidence type="ECO:0000313" key="3">
    <source>
        <dbReference type="Proteomes" id="UP000821837"/>
    </source>
</evidence>
<name>A0A9D4T969_RHISA</name>
<feature type="compositionally biased region" description="Polar residues" evidence="1">
    <location>
        <begin position="153"/>
        <end position="170"/>
    </location>
</feature>
<reference evidence="2" key="2">
    <citation type="submission" date="2021-09" db="EMBL/GenBank/DDBJ databases">
        <authorList>
            <person name="Jia N."/>
            <person name="Wang J."/>
            <person name="Shi W."/>
            <person name="Du L."/>
            <person name="Sun Y."/>
            <person name="Zhan W."/>
            <person name="Jiang J."/>
            <person name="Wang Q."/>
            <person name="Zhang B."/>
            <person name="Ji P."/>
            <person name="Sakyi L.B."/>
            <person name="Cui X."/>
            <person name="Yuan T."/>
            <person name="Jiang B."/>
            <person name="Yang W."/>
            <person name="Lam T.T.-Y."/>
            <person name="Chang Q."/>
            <person name="Ding S."/>
            <person name="Wang X."/>
            <person name="Zhu J."/>
            <person name="Ruan X."/>
            <person name="Zhao L."/>
            <person name="Wei J."/>
            <person name="Que T."/>
            <person name="Du C."/>
            <person name="Cheng J."/>
            <person name="Dai P."/>
            <person name="Han X."/>
            <person name="Huang E."/>
            <person name="Gao Y."/>
            <person name="Liu J."/>
            <person name="Shao H."/>
            <person name="Ye R."/>
            <person name="Li L."/>
            <person name="Wei W."/>
            <person name="Wang X."/>
            <person name="Wang C."/>
            <person name="Huo Q."/>
            <person name="Li W."/>
            <person name="Guo W."/>
            <person name="Chen H."/>
            <person name="Chen S."/>
            <person name="Zhou L."/>
            <person name="Zhou L."/>
            <person name="Ni X."/>
            <person name="Tian J."/>
            <person name="Zhou Y."/>
            <person name="Sheng Y."/>
            <person name="Liu T."/>
            <person name="Pan Y."/>
            <person name="Xia L."/>
            <person name="Li J."/>
            <person name="Zhao F."/>
            <person name="Cao W."/>
        </authorList>
    </citation>
    <scope>NUCLEOTIDE SEQUENCE</scope>
    <source>
        <strain evidence="2">Rsan-2018</strain>
        <tissue evidence="2">Larvae</tissue>
    </source>
</reference>
<evidence type="ECO:0000256" key="1">
    <source>
        <dbReference type="SAM" id="MobiDB-lite"/>
    </source>
</evidence>
<dbReference type="EMBL" id="JABSTV010001245">
    <property type="protein sequence ID" value="KAH7983148.1"/>
    <property type="molecule type" value="Genomic_DNA"/>
</dbReference>
<gene>
    <name evidence="2" type="ORF">HPB52_009647</name>
</gene>
<proteinExistence type="predicted"/>
<evidence type="ECO:0000313" key="2">
    <source>
        <dbReference type="EMBL" id="KAH7983148.1"/>
    </source>
</evidence>
<keyword evidence="3" id="KW-1185">Reference proteome</keyword>
<sequence length="319" mass="35117">MAAASPPKSGGRIQHGCAGSTALVQDCVRCQQVVQLPPKPQVPACVPPGFEHLPGRAKRRQHIVPVSPKLRRLPLALQRQDASELRRLQDDDVIVDGGGRRPHSKLHISNHVLPAQAIRGGHAVQCDSTSAEAQLQLPATQYHPSGLQEESPGYSSSPTKSIGTKSTTSEAPRGRNRGSNIKTRILHVGRMPQLPMEDTKIVIRPRGGLSIAKTGSTVVADAATRISTEDLRGDSLCPNVQQILVDSTPRRENTDRYVRVRQIVVLGWTCEVPFRRPLLVPRRFLRRRAPLQVWEPLQVLLQVYWGLAAAAAAYRRVRE</sequence>
<dbReference type="VEuPathDB" id="VectorBase:RSAN_043165"/>
<dbReference type="Proteomes" id="UP000821837">
    <property type="component" value="Chromosome 1"/>
</dbReference>
<reference evidence="2" key="1">
    <citation type="journal article" date="2020" name="Cell">
        <title>Large-Scale Comparative Analyses of Tick Genomes Elucidate Their Genetic Diversity and Vector Capacities.</title>
        <authorList>
            <consortium name="Tick Genome and Microbiome Consortium (TIGMIC)"/>
            <person name="Jia N."/>
            <person name="Wang J."/>
            <person name="Shi W."/>
            <person name="Du L."/>
            <person name="Sun Y."/>
            <person name="Zhan W."/>
            <person name="Jiang J.F."/>
            <person name="Wang Q."/>
            <person name="Zhang B."/>
            <person name="Ji P."/>
            <person name="Bell-Sakyi L."/>
            <person name="Cui X.M."/>
            <person name="Yuan T.T."/>
            <person name="Jiang B.G."/>
            <person name="Yang W.F."/>
            <person name="Lam T.T."/>
            <person name="Chang Q.C."/>
            <person name="Ding S.J."/>
            <person name="Wang X.J."/>
            <person name="Zhu J.G."/>
            <person name="Ruan X.D."/>
            <person name="Zhao L."/>
            <person name="Wei J.T."/>
            <person name="Ye R.Z."/>
            <person name="Que T.C."/>
            <person name="Du C.H."/>
            <person name="Zhou Y.H."/>
            <person name="Cheng J.X."/>
            <person name="Dai P.F."/>
            <person name="Guo W.B."/>
            <person name="Han X.H."/>
            <person name="Huang E.J."/>
            <person name="Li L.F."/>
            <person name="Wei W."/>
            <person name="Gao Y.C."/>
            <person name="Liu J.Z."/>
            <person name="Shao H.Z."/>
            <person name="Wang X."/>
            <person name="Wang C.C."/>
            <person name="Yang T.C."/>
            <person name="Huo Q.B."/>
            <person name="Li W."/>
            <person name="Chen H.Y."/>
            <person name="Chen S.E."/>
            <person name="Zhou L.G."/>
            <person name="Ni X.B."/>
            <person name="Tian J.H."/>
            <person name="Sheng Y."/>
            <person name="Liu T."/>
            <person name="Pan Y.S."/>
            <person name="Xia L.Y."/>
            <person name="Li J."/>
            <person name="Zhao F."/>
            <person name="Cao W.C."/>
        </authorList>
    </citation>
    <scope>NUCLEOTIDE SEQUENCE</scope>
    <source>
        <strain evidence="2">Rsan-2018</strain>
    </source>
</reference>
<accession>A0A9D4T969</accession>
<organism evidence="2 3">
    <name type="scientific">Rhipicephalus sanguineus</name>
    <name type="common">Brown dog tick</name>
    <name type="synonym">Ixodes sanguineus</name>
    <dbReference type="NCBI Taxonomy" id="34632"/>
    <lineage>
        <taxon>Eukaryota</taxon>
        <taxon>Metazoa</taxon>
        <taxon>Ecdysozoa</taxon>
        <taxon>Arthropoda</taxon>
        <taxon>Chelicerata</taxon>
        <taxon>Arachnida</taxon>
        <taxon>Acari</taxon>
        <taxon>Parasitiformes</taxon>
        <taxon>Ixodida</taxon>
        <taxon>Ixodoidea</taxon>
        <taxon>Ixodidae</taxon>
        <taxon>Rhipicephalinae</taxon>
        <taxon>Rhipicephalus</taxon>
        <taxon>Rhipicephalus</taxon>
    </lineage>
</organism>
<protein>
    <submittedName>
        <fullName evidence="2">Uncharacterized protein</fullName>
    </submittedName>
</protein>
<dbReference type="AlphaFoldDB" id="A0A9D4T969"/>
<feature type="region of interest" description="Disordered" evidence="1">
    <location>
        <begin position="143"/>
        <end position="182"/>
    </location>
</feature>